<evidence type="ECO:0000313" key="11">
    <source>
        <dbReference type="EMBL" id="CAD7643359.1"/>
    </source>
</evidence>
<dbReference type="FunFam" id="3.30.160.60:FF:000072">
    <property type="entry name" value="zinc finger protein 143 isoform X1"/>
    <property type="match status" value="1"/>
</dbReference>
<dbReference type="GO" id="GO:0005634">
    <property type="term" value="C:nucleus"/>
    <property type="evidence" value="ECO:0007669"/>
    <property type="project" value="UniProtKB-SubCell"/>
</dbReference>
<reference evidence="11" key="1">
    <citation type="submission" date="2020-11" db="EMBL/GenBank/DDBJ databases">
        <authorList>
            <person name="Tran Van P."/>
        </authorList>
    </citation>
    <scope>NUCLEOTIDE SEQUENCE</scope>
</reference>
<feature type="domain" description="C2H2-type" evidence="10">
    <location>
        <begin position="225"/>
        <end position="254"/>
    </location>
</feature>
<dbReference type="GO" id="GO:0006357">
    <property type="term" value="P:regulation of transcription by RNA polymerase II"/>
    <property type="evidence" value="ECO:0007669"/>
    <property type="project" value="TreeGrafter"/>
</dbReference>
<dbReference type="GO" id="GO:0008270">
    <property type="term" value="F:zinc ion binding"/>
    <property type="evidence" value="ECO:0007669"/>
    <property type="project" value="UniProtKB-KW"/>
</dbReference>
<dbReference type="InterPro" id="IPR036236">
    <property type="entry name" value="Znf_C2H2_sf"/>
</dbReference>
<dbReference type="AlphaFoldDB" id="A0A7R9LKH4"/>
<proteinExistence type="predicted"/>
<feature type="non-terminal residue" evidence="11">
    <location>
        <position position="1"/>
    </location>
</feature>
<evidence type="ECO:0000256" key="1">
    <source>
        <dbReference type="ARBA" id="ARBA00004123"/>
    </source>
</evidence>
<dbReference type="Proteomes" id="UP000759131">
    <property type="component" value="Unassembled WGS sequence"/>
</dbReference>
<keyword evidence="7" id="KW-0804">Transcription</keyword>
<evidence type="ECO:0000256" key="3">
    <source>
        <dbReference type="ARBA" id="ARBA00022737"/>
    </source>
</evidence>
<keyword evidence="5" id="KW-0862">Zinc</keyword>
<dbReference type="PROSITE" id="PS00028">
    <property type="entry name" value="ZINC_FINGER_C2H2_1"/>
    <property type="match status" value="3"/>
</dbReference>
<dbReference type="SUPFAM" id="SSF57667">
    <property type="entry name" value="beta-beta-alpha zinc fingers"/>
    <property type="match status" value="2"/>
</dbReference>
<evidence type="ECO:0000313" key="12">
    <source>
        <dbReference type="Proteomes" id="UP000759131"/>
    </source>
</evidence>
<keyword evidence="4 9" id="KW-0863">Zinc-finger</keyword>
<comment type="subcellular location">
    <subcellularLocation>
        <location evidence="1">Nucleus</location>
    </subcellularLocation>
</comment>
<sequence>MNSAKIKPINWSQKLMALIMESSVGERQMKHSMNLLAKLIHLNKRLDKWTDMLANNSITINAPIGNHSDSQEQPVFKMCKTQVSPTNTVFEPAFVTTPVQSGTTTTTTTPTVAAVNNVQSSTPTVVDKMFACFLPKCGFRSKYYDLLKSHELQHQQAVGHSAYRCDYGHCDERYPNYAALRAHVTSVHMVSARYVCDYSGCDKTCATRWQLSRHITVSHNTRWHYRCDYDDCGKLFKFPSHLAAHKRIHTGDRPFRCDRPGCGKCFNQHTHLKVHIKTVHKQVT</sequence>
<dbReference type="FunFam" id="3.30.160.60:FF:000446">
    <property type="entry name" value="Zinc finger protein"/>
    <property type="match status" value="1"/>
</dbReference>
<dbReference type="OrthoDB" id="6155966at2759"/>
<keyword evidence="12" id="KW-1185">Reference proteome</keyword>
<evidence type="ECO:0000256" key="9">
    <source>
        <dbReference type="PROSITE-ProRule" id="PRU00042"/>
    </source>
</evidence>
<keyword evidence="2" id="KW-0479">Metal-binding</keyword>
<evidence type="ECO:0000256" key="2">
    <source>
        <dbReference type="ARBA" id="ARBA00022723"/>
    </source>
</evidence>
<accession>A0A7R9LKH4</accession>
<evidence type="ECO:0000259" key="10">
    <source>
        <dbReference type="PROSITE" id="PS50157"/>
    </source>
</evidence>
<dbReference type="PANTHER" id="PTHR46179">
    <property type="entry name" value="ZINC FINGER PROTEIN"/>
    <property type="match status" value="1"/>
</dbReference>
<dbReference type="InterPro" id="IPR051061">
    <property type="entry name" value="Zinc_finger_trans_reg"/>
</dbReference>
<keyword evidence="6" id="KW-0805">Transcription regulation</keyword>
<protein>
    <recommendedName>
        <fullName evidence="10">C2H2-type domain-containing protein</fullName>
    </recommendedName>
</protein>
<dbReference type="InterPro" id="IPR013087">
    <property type="entry name" value="Znf_C2H2_type"/>
</dbReference>
<keyword evidence="8" id="KW-0539">Nucleus</keyword>
<dbReference type="PANTHER" id="PTHR46179:SF13">
    <property type="entry name" value="C2H2-TYPE DOMAIN-CONTAINING PROTEIN"/>
    <property type="match status" value="1"/>
</dbReference>
<gene>
    <name evidence="11" type="ORF">OSB1V03_LOCUS19553</name>
</gene>
<dbReference type="EMBL" id="CAJPIZ010029067">
    <property type="protein sequence ID" value="CAG2119606.1"/>
    <property type="molecule type" value="Genomic_DNA"/>
</dbReference>
<dbReference type="Pfam" id="PF00096">
    <property type="entry name" value="zf-C2H2"/>
    <property type="match status" value="3"/>
</dbReference>
<evidence type="ECO:0000256" key="7">
    <source>
        <dbReference type="ARBA" id="ARBA00023163"/>
    </source>
</evidence>
<evidence type="ECO:0000256" key="4">
    <source>
        <dbReference type="ARBA" id="ARBA00022771"/>
    </source>
</evidence>
<evidence type="ECO:0000256" key="5">
    <source>
        <dbReference type="ARBA" id="ARBA00022833"/>
    </source>
</evidence>
<organism evidence="11">
    <name type="scientific">Medioppia subpectinata</name>
    <dbReference type="NCBI Taxonomy" id="1979941"/>
    <lineage>
        <taxon>Eukaryota</taxon>
        <taxon>Metazoa</taxon>
        <taxon>Ecdysozoa</taxon>
        <taxon>Arthropoda</taxon>
        <taxon>Chelicerata</taxon>
        <taxon>Arachnida</taxon>
        <taxon>Acari</taxon>
        <taxon>Acariformes</taxon>
        <taxon>Sarcoptiformes</taxon>
        <taxon>Oribatida</taxon>
        <taxon>Brachypylina</taxon>
        <taxon>Oppioidea</taxon>
        <taxon>Oppiidae</taxon>
        <taxon>Medioppia</taxon>
    </lineage>
</organism>
<evidence type="ECO:0000256" key="8">
    <source>
        <dbReference type="ARBA" id="ARBA00023242"/>
    </source>
</evidence>
<name>A0A7R9LKH4_9ACAR</name>
<dbReference type="PROSITE" id="PS50157">
    <property type="entry name" value="ZINC_FINGER_C2H2_2"/>
    <property type="match status" value="2"/>
</dbReference>
<dbReference type="EMBL" id="OC883642">
    <property type="protein sequence ID" value="CAD7643359.1"/>
    <property type="molecule type" value="Genomic_DNA"/>
</dbReference>
<dbReference type="SMART" id="SM00355">
    <property type="entry name" value="ZnF_C2H2"/>
    <property type="match status" value="5"/>
</dbReference>
<feature type="domain" description="C2H2-type" evidence="10">
    <location>
        <begin position="255"/>
        <end position="284"/>
    </location>
</feature>
<dbReference type="Gene3D" id="3.30.160.60">
    <property type="entry name" value="Classic Zinc Finger"/>
    <property type="match status" value="3"/>
</dbReference>
<evidence type="ECO:0000256" key="6">
    <source>
        <dbReference type="ARBA" id="ARBA00023015"/>
    </source>
</evidence>
<keyword evidence="3" id="KW-0677">Repeat</keyword>